<feature type="compositionally biased region" description="Basic and acidic residues" evidence="1">
    <location>
        <begin position="472"/>
        <end position="485"/>
    </location>
</feature>
<feature type="region of interest" description="Disordered" evidence="1">
    <location>
        <begin position="414"/>
        <end position="485"/>
    </location>
</feature>
<feature type="compositionally biased region" description="Basic and acidic residues" evidence="1">
    <location>
        <begin position="414"/>
        <end position="449"/>
    </location>
</feature>
<proteinExistence type="predicted"/>
<evidence type="ECO:0000313" key="2">
    <source>
        <dbReference type="Proteomes" id="UP001652625"/>
    </source>
</evidence>
<sequence>MDEFNLVETHESRMNEIQDLSDVVAIANLQLNKLMKHLDWSRKEITNEKLLVRCNFDLSHRVSSVQANNHNILCSLRYYGFGDLKVKDITPSSLFCYEGTNVVPVELGQDIFDKLGVKSFRVEWKNVDEQKSLIEKNEDINFYKPCNPLDELRFIYSWVKIPITYSQLNVEKVPADVLYSFLQEKLNNMKRYSFSVEKALILLTNWLKESINPDKFTEQAKIIFNNEAETFVLDLWKFVYAKSLCISNNISEHTRKEFQSFSSVRRQEIGNDLIIGMKSPPSDWILYNLTREQRLSMYEKVCEIGRMINQCSESFEKLLNDTEEQMRVVAAFADRGEKTHLEVMAELRDYKRRRQSYRGKNNMTKKLFFTEVLRDLIEQQMLYLTILYEQQQTESAVPESPPIAMQHNIEEKINNTKSENLENESKSRYLSSEKTRDRRFQEEHRDNKYGHRRLNERHHRDRRRSRSRNRSRSRERSREYRYREKRDRRDIKEISNVTVYDD</sequence>
<dbReference type="Proteomes" id="UP001652625">
    <property type="component" value="Chromosome 03"/>
</dbReference>
<evidence type="ECO:0000256" key="1">
    <source>
        <dbReference type="SAM" id="MobiDB-lite"/>
    </source>
</evidence>
<dbReference type="GeneID" id="101238746"/>
<organism evidence="2 3">
    <name type="scientific">Hydra vulgaris</name>
    <name type="common">Hydra</name>
    <name type="synonym">Hydra attenuata</name>
    <dbReference type="NCBI Taxonomy" id="6087"/>
    <lineage>
        <taxon>Eukaryota</taxon>
        <taxon>Metazoa</taxon>
        <taxon>Cnidaria</taxon>
        <taxon>Hydrozoa</taxon>
        <taxon>Hydroidolina</taxon>
        <taxon>Anthoathecata</taxon>
        <taxon>Aplanulata</taxon>
        <taxon>Hydridae</taxon>
        <taxon>Hydra</taxon>
    </lineage>
</organism>
<dbReference type="RefSeq" id="XP_065650210.1">
    <property type="nucleotide sequence ID" value="XM_065794138.1"/>
</dbReference>
<gene>
    <name evidence="3" type="primary">LOC101238746</name>
</gene>
<evidence type="ECO:0000313" key="3">
    <source>
        <dbReference type="RefSeq" id="XP_065650210.1"/>
    </source>
</evidence>
<keyword evidence="2" id="KW-1185">Reference proteome</keyword>
<dbReference type="PANTHER" id="PTHR21402">
    <property type="entry name" value="GAMETOCYTE SPECIFIC FACTOR 1-RELATED"/>
    <property type="match status" value="1"/>
</dbReference>
<feature type="compositionally biased region" description="Basic residues" evidence="1">
    <location>
        <begin position="450"/>
        <end position="471"/>
    </location>
</feature>
<reference evidence="3" key="1">
    <citation type="submission" date="2025-08" db="UniProtKB">
        <authorList>
            <consortium name="RefSeq"/>
        </authorList>
    </citation>
    <scope>IDENTIFICATION</scope>
</reference>
<accession>A0ABM4BMA5</accession>
<dbReference type="PANTHER" id="PTHR21402:SF10">
    <property type="entry name" value="U11_U12 SMALL NUCLEAR RIBONUCLEOPROTEIN 48 KDA PROTEIN"/>
    <property type="match status" value="1"/>
</dbReference>
<name>A0ABM4BMA5_HYDVU</name>
<dbReference type="InterPro" id="IPR051591">
    <property type="entry name" value="UPF0224_FAM112_RNA_Proc"/>
</dbReference>
<protein>
    <submittedName>
        <fullName evidence="3">Uncharacterized protein LOC101238746 isoform X3</fullName>
    </submittedName>
</protein>